<proteinExistence type="inferred from homology"/>
<reference evidence="7 8" key="1">
    <citation type="submission" date="2025-04" db="UniProtKB">
        <authorList>
            <consortium name="RefSeq"/>
        </authorList>
    </citation>
    <scope>IDENTIFICATION</scope>
    <source>
        <tissue evidence="7 8">Sperm</tissue>
    </source>
</reference>
<dbReference type="InterPro" id="IPR041442">
    <property type="entry name" value="PIH1D1/2/3_CS-like"/>
</dbReference>
<dbReference type="Proteomes" id="UP001318040">
    <property type="component" value="Chromosome 7"/>
</dbReference>
<evidence type="ECO:0000256" key="2">
    <source>
        <dbReference type="ARBA" id="ARBA00040540"/>
    </source>
</evidence>
<dbReference type="PANTHER" id="PTHR22997">
    <property type="entry name" value="PIH1 DOMAIN-CONTAINING PROTEIN 1"/>
    <property type="match status" value="1"/>
</dbReference>
<dbReference type="InterPro" id="IPR050734">
    <property type="entry name" value="PIH1/Kintoun_subfamily"/>
</dbReference>
<dbReference type="GO" id="GO:1990904">
    <property type="term" value="C:ribonucleoprotein complex"/>
    <property type="evidence" value="ECO:0007669"/>
    <property type="project" value="TreeGrafter"/>
</dbReference>
<dbReference type="GO" id="GO:0000492">
    <property type="term" value="P:box C/D snoRNP assembly"/>
    <property type="evidence" value="ECO:0007669"/>
    <property type="project" value="TreeGrafter"/>
</dbReference>
<gene>
    <name evidence="7 8" type="primary">PIH1D1</name>
</gene>
<dbReference type="RefSeq" id="XP_032804587.1">
    <property type="nucleotide sequence ID" value="XM_032948696.1"/>
</dbReference>
<evidence type="ECO:0000313" key="8">
    <source>
        <dbReference type="RefSeq" id="XP_032804587.1"/>
    </source>
</evidence>
<protein>
    <recommendedName>
        <fullName evidence="2">PIH1 domain-containing protein 1</fullName>
    </recommendedName>
</protein>
<dbReference type="CTD" id="55011"/>
<name>A0AAJ7STR2_PETMA</name>
<dbReference type="Pfam" id="PF08190">
    <property type="entry name" value="PIH1"/>
    <property type="match status" value="1"/>
</dbReference>
<comment type="function">
    <text evidence="3">Involved in the assembly of C/D box small nucleolar ribonucleoprotein (snoRNP) particles. Recruits the SWI/SNF complex to the core promoter of rRNA genes and enhances pre-rRNA transcription. Mediates interaction of TELO2 with the R2TP complex which is necessary for the stability of MTOR and SMG1. Positively regulates the assembly and activity of the mTORC1 complex.</text>
</comment>
<evidence type="ECO:0000259" key="5">
    <source>
        <dbReference type="Pfam" id="PF18201"/>
    </source>
</evidence>
<evidence type="ECO:0000259" key="4">
    <source>
        <dbReference type="Pfam" id="PF08190"/>
    </source>
</evidence>
<evidence type="ECO:0000313" key="7">
    <source>
        <dbReference type="RefSeq" id="XP_032804586.1"/>
    </source>
</evidence>
<dbReference type="Pfam" id="PF18201">
    <property type="entry name" value="PIH1_CS"/>
    <property type="match status" value="1"/>
</dbReference>
<dbReference type="GeneID" id="116939837"/>
<accession>A0AAJ7STR2</accession>
<dbReference type="GO" id="GO:0006364">
    <property type="term" value="P:rRNA processing"/>
    <property type="evidence" value="ECO:0007669"/>
    <property type="project" value="TreeGrafter"/>
</dbReference>
<organism evidence="6 7">
    <name type="scientific">Petromyzon marinus</name>
    <name type="common">Sea lamprey</name>
    <dbReference type="NCBI Taxonomy" id="7757"/>
    <lineage>
        <taxon>Eukaryota</taxon>
        <taxon>Metazoa</taxon>
        <taxon>Chordata</taxon>
        <taxon>Craniata</taxon>
        <taxon>Vertebrata</taxon>
        <taxon>Cyclostomata</taxon>
        <taxon>Hyperoartia</taxon>
        <taxon>Petromyzontiformes</taxon>
        <taxon>Petromyzontidae</taxon>
        <taxon>Petromyzon</taxon>
    </lineage>
</organism>
<dbReference type="GO" id="GO:0097255">
    <property type="term" value="C:R2TP complex"/>
    <property type="evidence" value="ECO:0007669"/>
    <property type="project" value="TreeGrafter"/>
</dbReference>
<dbReference type="PANTHER" id="PTHR22997:SF0">
    <property type="entry name" value="PIH1 DOMAIN-CONTAINING PROTEIN 1"/>
    <property type="match status" value="1"/>
</dbReference>
<feature type="domain" description="PIH1 N-terminal" evidence="4">
    <location>
        <begin position="40"/>
        <end position="183"/>
    </location>
</feature>
<evidence type="ECO:0000256" key="1">
    <source>
        <dbReference type="ARBA" id="ARBA00008511"/>
    </source>
</evidence>
<sequence>MSNTELLHLGTQKDELLYRRLMLQAVEEAQAAHPVPVPPSNQITPSPGFCVKTQGGPEGEQPGKVFVNVCTSPAVPSPPSISEEQLATLLDSSDPTSFRVPMSLGEPHNEFDTGGNVCTAYDVVINPEFYERAKGSELFMNFLLIVVLEGLEDKYHIQINKEWKLLKNRKFMGSLSQQHVRTRPRPVIQELSSGSSQLPSNQPKERESIVQPKYRLLREPASGQPRFLVAEINLPKMTSSSSLQLDLGEDRVVLSTQPSRLPCLEFDLPWCVQQEESSAQFNRDTKILHITMPVKE</sequence>
<dbReference type="KEGG" id="pmrn:116939837"/>
<dbReference type="AlphaFoldDB" id="A0AAJ7STR2"/>
<comment type="similarity">
    <text evidence="1">Belongs to the PIH1 family.</text>
</comment>
<dbReference type="RefSeq" id="XP_032804586.1">
    <property type="nucleotide sequence ID" value="XM_032948695.1"/>
</dbReference>
<evidence type="ECO:0000313" key="6">
    <source>
        <dbReference type="Proteomes" id="UP001318040"/>
    </source>
</evidence>
<dbReference type="GO" id="GO:0005737">
    <property type="term" value="C:cytoplasm"/>
    <property type="evidence" value="ECO:0007669"/>
    <property type="project" value="TreeGrafter"/>
</dbReference>
<keyword evidence="6" id="KW-1185">Reference proteome</keyword>
<dbReference type="InterPro" id="IPR012981">
    <property type="entry name" value="PIH1_N"/>
</dbReference>
<feature type="domain" description="PIH1D1/2/3 CS-like" evidence="5">
    <location>
        <begin position="221"/>
        <end position="295"/>
    </location>
</feature>
<evidence type="ECO:0000256" key="3">
    <source>
        <dbReference type="ARBA" id="ARBA00046233"/>
    </source>
</evidence>